<reference evidence="1 2" key="1">
    <citation type="submission" date="2013-11" db="EMBL/GenBank/DDBJ databases">
        <title>Opisthorchis viverrini - life in the bile duct.</title>
        <authorList>
            <person name="Young N.D."/>
            <person name="Nagarajan N."/>
            <person name="Lin S.J."/>
            <person name="Korhonen P.K."/>
            <person name="Jex A.R."/>
            <person name="Hall R.S."/>
            <person name="Safavi-Hemami H."/>
            <person name="Kaewkong W."/>
            <person name="Bertrand D."/>
            <person name="Gao S."/>
            <person name="Seet Q."/>
            <person name="Wongkham S."/>
            <person name="Teh B.T."/>
            <person name="Wongkham C."/>
            <person name="Intapan P.M."/>
            <person name="Maleewong W."/>
            <person name="Yang X."/>
            <person name="Hu M."/>
            <person name="Wang Z."/>
            <person name="Hofmann A."/>
            <person name="Sternberg P.W."/>
            <person name="Tan P."/>
            <person name="Wang J."/>
            <person name="Gasser R.B."/>
        </authorList>
    </citation>
    <scope>NUCLEOTIDE SEQUENCE [LARGE SCALE GENOMIC DNA]</scope>
</reference>
<dbReference type="RefSeq" id="XP_009169452.1">
    <property type="nucleotide sequence ID" value="XM_009171188.1"/>
</dbReference>
<evidence type="ECO:0000313" key="1">
    <source>
        <dbReference type="EMBL" id="KER26824.1"/>
    </source>
</evidence>
<sequence>MAIDPTNSAAKLIGQNVDYFERWTSLDNDDVKEDRIRQQRREDPVGSNSIRSTECLGISQRTEIRQDVDNFGVTLLSRQMKSIRAHTGLCVHIDSFAEEETDHIRLCKKEARMWVIMGKRQDKADESTAYRSPTV</sequence>
<keyword evidence="2" id="KW-1185">Reference proteome</keyword>
<dbReference type="GeneID" id="20320211"/>
<protein>
    <submittedName>
        <fullName evidence="1">Uncharacterized protein</fullName>
    </submittedName>
</protein>
<dbReference type="Proteomes" id="UP000054324">
    <property type="component" value="Unassembled WGS sequence"/>
</dbReference>
<accession>A0A075AEK9</accession>
<dbReference type="CTD" id="20320211"/>
<proteinExistence type="predicted"/>
<dbReference type="KEGG" id="ovi:T265_06029"/>
<dbReference type="EMBL" id="KL596738">
    <property type="protein sequence ID" value="KER26824.1"/>
    <property type="molecule type" value="Genomic_DNA"/>
</dbReference>
<dbReference type="AlphaFoldDB" id="A0A075AEK9"/>
<name>A0A075AEK9_OPIVI</name>
<gene>
    <name evidence="1" type="ORF">T265_06029</name>
</gene>
<organism evidence="1 2">
    <name type="scientific">Opisthorchis viverrini</name>
    <name type="common">Southeast Asian liver fluke</name>
    <dbReference type="NCBI Taxonomy" id="6198"/>
    <lineage>
        <taxon>Eukaryota</taxon>
        <taxon>Metazoa</taxon>
        <taxon>Spiralia</taxon>
        <taxon>Lophotrochozoa</taxon>
        <taxon>Platyhelminthes</taxon>
        <taxon>Trematoda</taxon>
        <taxon>Digenea</taxon>
        <taxon>Opisthorchiida</taxon>
        <taxon>Opisthorchiata</taxon>
        <taxon>Opisthorchiidae</taxon>
        <taxon>Opisthorchis</taxon>
    </lineage>
</organism>
<evidence type="ECO:0000313" key="2">
    <source>
        <dbReference type="Proteomes" id="UP000054324"/>
    </source>
</evidence>